<evidence type="ECO:0000259" key="4">
    <source>
        <dbReference type="Pfam" id="PF03446"/>
    </source>
</evidence>
<gene>
    <name evidence="6" type="ORF">GTA51_00465</name>
</gene>
<dbReference type="EC" id="1.1.1.60" evidence="6"/>
<dbReference type="InterPro" id="IPR006398">
    <property type="entry name" value="Tartro_sem_red"/>
</dbReference>
<dbReference type="Pfam" id="PF03446">
    <property type="entry name" value="NAD_binding_2"/>
    <property type="match status" value="1"/>
</dbReference>
<dbReference type="InterPro" id="IPR036291">
    <property type="entry name" value="NAD(P)-bd_dom_sf"/>
</dbReference>
<dbReference type="FunFam" id="3.40.50.720:FF:000071">
    <property type="entry name" value="2-hydroxy-3-oxopropionate reductase"/>
    <property type="match status" value="1"/>
</dbReference>
<dbReference type="NCBIfam" id="TIGR01505">
    <property type="entry name" value="tartro_sem_red"/>
    <property type="match status" value="1"/>
</dbReference>
<dbReference type="InterPro" id="IPR006115">
    <property type="entry name" value="6PGDH_NADP-bd"/>
</dbReference>
<evidence type="ECO:0000256" key="2">
    <source>
        <dbReference type="ARBA" id="ARBA00023027"/>
    </source>
</evidence>
<dbReference type="AlphaFoldDB" id="A0A7C9MD73"/>
<proteinExistence type="predicted"/>
<evidence type="ECO:0000313" key="7">
    <source>
        <dbReference type="Proteomes" id="UP000482487"/>
    </source>
</evidence>
<dbReference type="GO" id="GO:0008679">
    <property type="term" value="F:2-hydroxy-3-oxopropionate reductase activity"/>
    <property type="evidence" value="ECO:0007669"/>
    <property type="project" value="UniProtKB-EC"/>
</dbReference>
<keyword evidence="2" id="KW-0520">NAD</keyword>
<keyword evidence="1 6" id="KW-0560">Oxidoreductase</keyword>
<organism evidence="6 7">
    <name type="scientific">Solidesulfovibrio aerotolerans</name>
    <dbReference type="NCBI Taxonomy" id="295255"/>
    <lineage>
        <taxon>Bacteria</taxon>
        <taxon>Pseudomonadati</taxon>
        <taxon>Thermodesulfobacteriota</taxon>
        <taxon>Desulfovibrionia</taxon>
        <taxon>Desulfovibrionales</taxon>
        <taxon>Desulfovibrionaceae</taxon>
        <taxon>Solidesulfovibrio</taxon>
    </lineage>
</organism>
<dbReference type="Proteomes" id="UP000482487">
    <property type="component" value="Unassembled WGS sequence"/>
</dbReference>
<sequence>MLAKRSRAIHEERKMKKIGFIGLGIMGKPMCRNLLKAGYQLTVYSRSETNVAAVTSHGAAYAPSPAAVAEASDVVITMVPDSPQVREVVLGEAGVAKGARAGLYVVDMSSIAPLASREIAAELAEKGVRFLDAPVSGGEPKAIDGTLTVMVGGDAADFEAVAPVLSAMAAAVTRVGEVGAGNVAKLANQIVVALNIAAMSEAFVLAAKAGVEPELVYQAIRGGLAGSTVLDAKAGLVMDRKFDPGFRIKLHAKDLANVLQTAHELHVPLPFTASVMEVMQAMLADGCGEDDHASIIRYFEKQAKVTVSR</sequence>
<dbReference type="GO" id="GO:0050661">
    <property type="term" value="F:NADP binding"/>
    <property type="evidence" value="ECO:0007669"/>
    <property type="project" value="InterPro"/>
</dbReference>
<dbReference type="GO" id="GO:0051287">
    <property type="term" value="F:NAD binding"/>
    <property type="evidence" value="ECO:0007669"/>
    <property type="project" value="InterPro"/>
</dbReference>
<dbReference type="InterPro" id="IPR008927">
    <property type="entry name" value="6-PGluconate_DH-like_C_sf"/>
</dbReference>
<dbReference type="RefSeq" id="WP_160957775.1">
    <property type="nucleotide sequence ID" value="NZ_WVUD01000001.1"/>
</dbReference>
<feature type="active site" evidence="3">
    <location>
        <position position="185"/>
    </location>
</feature>
<dbReference type="SUPFAM" id="SSF48179">
    <property type="entry name" value="6-phosphogluconate dehydrogenase C-terminal domain-like"/>
    <property type="match status" value="1"/>
</dbReference>
<dbReference type="Gene3D" id="1.10.1040.10">
    <property type="entry name" value="N-(1-d-carboxylethyl)-l-norvaline Dehydrogenase, domain 2"/>
    <property type="match status" value="1"/>
</dbReference>
<comment type="caution">
    <text evidence="6">The sequence shown here is derived from an EMBL/GenBank/DDBJ whole genome shotgun (WGS) entry which is preliminary data.</text>
</comment>
<keyword evidence="7" id="KW-1185">Reference proteome</keyword>
<evidence type="ECO:0000313" key="6">
    <source>
        <dbReference type="EMBL" id="MYL81610.1"/>
    </source>
</evidence>
<name>A0A7C9MD73_9BACT</name>
<evidence type="ECO:0000256" key="1">
    <source>
        <dbReference type="ARBA" id="ARBA00023002"/>
    </source>
</evidence>
<evidence type="ECO:0000256" key="3">
    <source>
        <dbReference type="PIRSR" id="PIRSR000103-1"/>
    </source>
</evidence>
<dbReference type="PANTHER" id="PTHR43060">
    <property type="entry name" value="3-HYDROXYISOBUTYRATE DEHYDROGENASE-LIKE 1, MITOCHONDRIAL-RELATED"/>
    <property type="match status" value="1"/>
</dbReference>
<dbReference type="GO" id="GO:0046395">
    <property type="term" value="P:carboxylic acid catabolic process"/>
    <property type="evidence" value="ECO:0007669"/>
    <property type="project" value="UniProtKB-ARBA"/>
</dbReference>
<dbReference type="OrthoDB" id="9777604at2"/>
<dbReference type="NCBIfam" id="NF008592">
    <property type="entry name" value="PRK11559.1"/>
    <property type="match status" value="1"/>
</dbReference>
<reference evidence="6 7" key="1">
    <citation type="submission" date="2020-01" db="EMBL/GenBank/DDBJ databases">
        <title>Genome sequence of Desulfovibrio aerotolerans DSM 16695(T).</title>
        <authorList>
            <person name="Karnachuk O."/>
            <person name="Avakyan M."/>
            <person name="Mardanov A."/>
            <person name="Kadnikov V."/>
            <person name="Ravin N."/>
        </authorList>
    </citation>
    <scope>NUCLEOTIDE SEQUENCE [LARGE SCALE GENOMIC DNA]</scope>
    <source>
        <strain evidence="6 7">DSM 16695</strain>
    </source>
</reference>
<feature type="domain" description="3-hydroxyisobutyrate dehydrogenase-like NAD-binding" evidence="5">
    <location>
        <begin position="179"/>
        <end position="298"/>
    </location>
</feature>
<dbReference type="PANTHER" id="PTHR43060:SF3">
    <property type="entry name" value="2-HYDROXY-3-OXOPROPIONATE REDUCTASE"/>
    <property type="match status" value="1"/>
</dbReference>
<dbReference type="InterPro" id="IPR015815">
    <property type="entry name" value="HIBADH-related"/>
</dbReference>
<dbReference type="InterPro" id="IPR029154">
    <property type="entry name" value="HIBADH-like_NADP-bd"/>
</dbReference>
<accession>A0A7C9MD73</accession>
<dbReference type="SUPFAM" id="SSF51735">
    <property type="entry name" value="NAD(P)-binding Rossmann-fold domains"/>
    <property type="match status" value="1"/>
</dbReference>
<dbReference type="Pfam" id="PF14833">
    <property type="entry name" value="NAD_binding_11"/>
    <property type="match status" value="1"/>
</dbReference>
<dbReference type="InterPro" id="IPR013328">
    <property type="entry name" value="6PGD_dom2"/>
</dbReference>
<evidence type="ECO:0000259" key="5">
    <source>
        <dbReference type="Pfam" id="PF14833"/>
    </source>
</evidence>
<dbReference type="PIRSF" id="PIRSF000103">
    <property type="entry name" value="HIBADH"/>
    <property type="match status" value="1"/>
</dbReference>
<protein>
    <submittedName>
        <fullName evidence="6">2-hydroxy-3-oxopropionate reductase</fullName>
        <ecNumber evidence="6">1.1.1.60</ecNumber>
    </submittedName>
</protein>
<dbReference type="Gene3D" id="3.40.50.720">
    <property type="entry name" value="NAD(P)-binding Rossmann-like Domain"/>
    <property type="match status" value="1"/>
</dbReference>
<feature type="domain" description="6-phosphogluconate dehydrogenase NADP-binding" evidence="4">
    <location>
        <begin position="17"/>
        <end position="176"/>
    </location>
</feature>
<dbReference type="EMBL" id="WVUD01000001">
    <property type="protein sequence ID" value="MYL81610.1"/>
    <property type="molecule type" value="Genomic_DNA"/>
</dbReference>
<dbReference type="GO" id="GO:0046487">
    <property type="term" value="P:glyoxylate metabolic process"/>
    <property type="evidence" value="ECO:0007669"/>
    <property type="project" value="InterPro"/>
</dbReference>